<name>A0A8H6J236_9PEZI</name>
<protein>
    <submittedName>
        <fullName evidence="2">Uncharacterized protein</fullName>
    </submittedName>
</protein>
<comment type="caution">
    <text evidence="2">The sequence shown here is derived from an EMBL/GenBank/DDBJ whole genome shotgun (WGS) entry which is preliminary data.</text>
</comment>
<reference evidence="2" key="1">
    <citation type="journal article" date="2020" name="Phytopathology">
        <title>Genome Sequence Resources of Colletotrichum truncatum, C. plurivorum, C. musicola, and C. sojae: Four Species Pathogenic to Soybean (Glycine max).</title>
        <authorList>
            <person name="Rogerio F."/>
            <person name="Boufleur T.R."/>
            <person name="Ciampi-Guillardi M."/>
            <person name="Sukno S.A."/>
            <person name="Thon M.R."/>
            <person name="Massola Junior N.S."/>
            <person name="Baroncelli R."/>
        </authorList>
    </citation>
    <scope>NUCLEOTIDE SEQUENCE</scope>
    <source>
        <strain evidence="2">LFN0074</strain>
    </source>
</reference>
<organism evidence="2 3">
    <name type="scientific">Colletotrichum musicola</name>
    <dbReference type="NCBI Taxonomy" id="2175873"/>
    <lineage>
        <taxon>Eukaryota</taxon>
        <taxon>Fungi</taxon>
        <taxon>Dikarya</taxon>
        <taxon>Ascomycota</taxon>
        <taxon>Pezizomycotina</taxon>
        <taxon>Sordariomycetes</taxon>
        <taxon>Hypocreomycetidae</taxon>
        <taxon>Glomerellales</taxon>
        <taxon>Glomerellaceae</taxon>
        <taxon>Colletotrichum</taxon>
        <taxon>Colletotrichum orchidearum species complex</taxon>
    </lineage>
</organism>
<evidence type="ECO:0000313" key="3">
    <source>
        <dbReference type="Proteomes" id="UP000639643"/>
    </source>
</evidence>
<dbReference type="EMBL" id="WIGM01001101">
    <property type="protein sequence ID" value="KAF6804997.1"/>
    <property type="molecule type" value="Genomic_DNA"/>
</dbReference>
<keyword evidence="3" id="KW-1185">Reference proteome</keyword>
<accession>A0A8H6J236</accession>
<gene>
    <name evidence="2" type="ORF">CMUS01_14721</name>
</gene>
<dbReference type="Proteomes" id="UP000639643">
    <property type="component" value="Unassembled WGS sequence"/>
</dbReference>
<evidence type="ECO:0000313" key="2">
    <source>
        <dbReference type="EMBL" id="KAF6804997.1"/>
    </source>
</evidence>
<dbReference type="AlphaFoldDB" id="A0A8H6J236"/>
<proteinExistence type="predicted"/>
<sequence>MPVPDSGSGTPAGLRHVGRYGRLFAQTAASHFRPVQLSSGLSISEQSAWFMVSPGTRFRRAKLAIRSGEPCHAAVLLFQLSACVMNSKKRACKDDTTRPQGRLAASSAA</sequence>
<feature type="region of interest" description="Disordered" evidence="1">
    <location>
        <begin position="90"/>
        <end position="109"/>
    </location>
</feature>
<evidence type="ECO:0000256" key="1">
    <source>
        <dbReference type="SAM" id="MobiDB-lite"/>
    </source>
</evidence>